<dbReference type="HOGENOM" id="CLU_2711607_0_0_1"/>
<gene>
    <name evidence="1" type="ORF">K443DRAFT_117261</name>
</gene>
<dbReference type="Proteomes" id="UP000054477">
    <property type="component" value="Unassembled WGS sequence"/>
</dbReference>
<sequence>TNYAINRSWETCSRSKCAMFLTICAAEKNVTLFPIRKVSQLGSLLIKKADTTTFLKKNANTTMKKANTTKFLV</sequence>
<accession>A0A0C9X0A8</accession>
<name>A0A0C9X0A8_9AGAR</name>
<evidence type="ECO:0000313" key="2">
    <source>
        <dbReference type="Proteomes" id="UP000054477"/>
    </source>
</evidence>
<reference evidence="2" key="2">
    <citation type="submission" date="2015-01" db="EMBL/GenBank/DDBJ databases">
        <title>Evolutionary Origins and Diversification of the Mycorrhizal Mutualists.</title>
        <authorList>
            <consortium name="DOE Joint Genome Institute"/>
            <consortium name="Mycorrhizal Genomics Consortium"/>
            <person name="Kohler A."/>
            <person name="Kuo A."/>
            <person name="Nagy L.G."/>
            <person name="Floudas D."/>
            <person name="Copeland A."/>
            <person name="Barry K.W."/>
            <person name="Cichocki N."/>
            <person name="Veneault-Fourrey C."/>
            <person name="LaButti K."/>
            <person name="Lindquist E.A."/>
            <person name="Lipzen A."/>
            <person name="Lundell T."/>
            <person name="Morin E."/>
            <person name="Murat C."/>
            <person name="Riley R."/>
            <person name="Ohm R."/>
            <person name="Sun H."/>
            <person name="Tunlid A."/>
            <person name="Henrissat B."/>
            <person name="Grigoriev I.V."/>
            <person name="Hibbett D.S."/>
            <person name="Martin F."/>
        </authorList>
    </citation>
    <scope>NUCLEOTIDE SEQUENCE [LARGE SCALE GENOMIC DNA]</scope>
    <source>
        <strain evidence="2">LaAM-08-1</strain>
    </source>
</reference>
<evidence type="ECO:0000313" key="1">
    <source>
        <dbReference type="EMBL" id="KIJ89992.1"/>
    </source>
</evidence>
<keyword evidence="2" id="KW-1185">Reference proteome</keyword>
<organism evidence="1 2">
    <name type="scientific">Laccaria amethystina LaAM-08-1</name>
    <dbReference type="NCBI Taxonomy" id="1095629"/>
    <lineage>
        <taxon>Eukaryota</taxon>
        <taxon>Fungi</taxon>
        <taxon>Dikarya</taxon>
        <taxon>Basidiomycota</taxon>
        <taxon>Agaricomycotina</taxon>
        <taxon>Agaricomycetes</taxon>
        <taxon>Agaricomycetidae</taxon>
        <taxon>Agaricales</taxon>
        <taxon>Agaricineae</taxon>
        <taxon>Hydnangiaceae</taxon>
        <taxon>Laccaria</taxon>
    </lineage>
</organism>
<reference evidence="1 2" key="1">
    <citation type="submission" date="2014-04" db="EMBL/GenBank/DDBJ databases">
        <authorList>
            <consortium name="DOE Joint Genome Institute"/>
            <person name="Kuo A."/>
            <person name="Kohler A."/>
            <person name="Nagy L.G."/>
            <person name="Floudas D."/>
            <person name="Copeland A."/>
            <person name="Barry K.W."/>
            <person name="Cichocki N."/>
            <person name="Veneault-Fourrey C."/>
            <person name="LaButti K."/>
            <person name="Lindquist E.A."/>
            <person name="Lipzen A."/>
            <person name="Lundell T."/>
            <person name="Morin E."/>
            <person name="Murat C."/>
            <person name="Sun H."/>
            <person name="Tunlid A."/>
            <person name="Henrissat B."/>
            <person name="Grigoriev I.V."/>
            <person name="Hibbett D.S."/>
            <person name="Martin F."/>
            <person name="Nordberg H.P."/>
            <person name="Cantor M.N."/>
            <person name="Hua S.X."/>
        </authorList>
    </citation>
    <scope>NUCLEOTIDE SEQUENCE [LARGE SCALE GENOMIC DNA]</scope>
    <source>
        <strain evidence="1 2">LaAM-08-1</strain>
    </source>
</reference>
<dbReference type="AlphaFoldDB" id="A0A0C9X0A8"/>
<feature type="non-terminal residue" evidence="1">
    <location>
        <position position="1"/>
    </location>
</feature>
<proteinExistence type="predicted"/>
<dbReference type="EMBL" id="KN839327">
    <property type="protein sequence ID" value="KIJ89992.1"/>
    <property type="molecule type" value="Genomic_DNA"/>
</dbReference>
<protein>
    <submittedName>
        <fullName evidence="1">Uncharacterized protein</fullName>
    </submittedName>
</protein>